<proteinExistence type="predicted"/>
<name>A0ABR2WEI2_9FUNG</name>
<comment type="caution">
    <text evidence="2">The sequence shown here is derived from an EMBL/GenBank/DDBJ whole genome shotgun (WGS) entry which is preliminary data.</text>
</comment>
<dbReference type="Proteomes" id="UP001479436">
    <property type="component" value="Unassembled WGS sequence"/>
</dbReference>
<dbReference type="EMBL" id="JASJQH010002838">
    <property type="protein sequence ID" value="KAK9759913.1"/>
    <property type="molecule type" value="Genomic_DNA"/>
</dbReference>
<reference evidence="2 3" key="1">
    <citation type="submission" date="2023-04" db="EMBL/GenBank/DDBJ databases">
        <title>Genome of Basidiobolus ranarum AG-B5.</title>
        <authorList>
            <person name="Stajich J.E."/>
            <person name="Carter-House D."/>
            <person name="Gryganskyi A."/>
        </authorList>
    </citation>
    <scope>NUCLEOTIDE SEQUENCE [LARGE SCALE GENOMIC DNA]</scope>
    <source>
        <strain evidence="2 3">AG-B5</strain>
    </source>
</reference>
<gene>
    <name evidence="2" type="ORF">K7432_016586</name>
</gene>
<feature type="region of interest" description="Disordered" evidence="1">
    <location>
        <begin position="66"/>
        <end position="100"/>
    </location>
</feature>
<accession>A0ABR2WEI2</accession>
<feature type="compositionally biased region" description="Polar residues" evidence="1">
    <location>
        <begin position="66"/>
        <end position="91"/>
    </location>
</feature>
<feature type="compositionally biased region" description="Polar residues" evidence="1">
    <location>
        <begin position="150"/>
        <end position="163"/>
    </location>
</feature>
<evidence type="ECO:0000313" key="3">
    <source>
        <dbReference type="Proteomes" id="UP001479436"/>
    </source>
</evidence>
<evidence type="ECO:0000313" key="2">
    <source>
        <dbReference type="EMBL" id="KAK9759913.1"/>
    </source>
</evidence>
<organism evidence="2 3">
    <name type="scientific">Basidiobolus ranarum</name>
    <dbReference type="NCBI Taxonomy" id="34480"/>
    <lineage>
        <taxon>Eukaryota</taxon>
        <taxon>Fungi</taxon>
        <taxon>Fungi incertae sedis</taxon>
        <taxon>Zoopagomycota</taxon>
        <taxon>Entomophthoromycotina</taxon>
        <taxon>Basidiobolomycetes</taxon>
        <taxon>Basidiobolales</taxon>
        <taxon>Basidiobolaceae</taxon>
        <taxon>Basidiobolus</taxon>
    </lineage>
</organism>
<keyword evidence="3" id="KW-1185">Reference proteome</keyword>
<feature type="region of interest" description="Disordered" evidence="1">
    <location>
        <begin position="124"/>
        <end position="192"/>
    </location>
</feature>
<evidence type="ECO:0000256" key="1">
    <source>
        <dbReference type="SAM" id="MobiDB-lite"/>
    </source>
</evidence>
<feature type="region of interest" description="Disordered" evidence="1">
    <location>
        <begin position="25"/>
        <end position="45"/>
    </location>
</feature>
<protein>
    <submittedName>
        <fullName evidence="2">Uncharacterized protein</fullName>
    </submittedName>
</protein>
<feature type="compositionally biased region" description="Basic and acidic residues" evidence="1">
    <location>
        <begin position="173"/>
        <end position="183"/>
    </location>
</feature>
<sequence>MASFKVKTRSSFTVFSDEDSFEAPINNSYTVKQPSKVKLGPNADKENFDPVRKVYLNKLAKKEMTQSVNIASTSKTPNNPTRYKSENNLTPSPLADITEAHDQLYHSPLPLSISYTTENLTKISTKLPKATGKLKSSSQGKDILFRSTHTKSASTGKRSSELASPQPRKLSRSNRETSKEGKSKSSTLHFRL</sequence>